<dbReference type="Gramene" id="CMM257CT">
    <property type="protein sequence ID" value="CMM257CT"/>
    <property type="gene ID" value="CMM257C"/>
</dbReference>
<keyword evidence="2" id="KW-1185">Reference proteome</keyword>
<dbReference type="GeneID" id="16994866"/>
<gene>
    <name evidence="1" type="ORF">CYME_CMM257C</name>
</gene>
<dbReference type="KEGG" id="cme:CYME_CMM257C"/>
<dbReference type="Proteomes" id="UP000007014">
    <property type="component" value="Chromosome 13"/>
</dbReference>
<dbReference type="EMBL" id="AP006495">
    <property type="protein sequence ID" value="BAM81091.1"/>
    <property type="molecule type" value="Genomic_DNA"/>
</dbReference>
<reference evidence="1 2" key="1">
    <citation type="journal article" date="2004" name="Nature">
        <title>Genome sequence of the ultrasmall unicellular red alga Cyanidioschyzon merolae 10D.</title>
        <authorList>
            <person name="Matsuzaki M."/>
            <person name="Misumi O."/>
            <person name="Shin-i T."/>
            <person name="Maruyama S."/>
            <person name="Takahara M."/>
            <person name="Miyagishima S."/>
            <person name="Mori T."/>
            <person name="Nishida K."/>
            <person name="Yagisawa F."/>
            <person name="Nishida K."/>
            <person name="Yoshida Y."/>
            <person name="Nishimura Y."/>
            <person name="Nakao S."/>
            <person name="Kobayashi T."/>
            <person name="Momoyama Y."/>
            <person name="Higashiyama T."/>
            <person name="Minoda A."/>
            <person name="Sano M."/>
            <person name="Nomoto H."/>
            <person name="Oishi K."/>
            <person name="Hayashi H."/>
            <person name="Ohta F."/>
            <person name="Nishizaka S."/>
            <person name="Haga S."/>
            <person name="Miura S."/>
            <person name="Morishita T."/>
            <person name="Kabeya Y."/>
            <person name="Terasawa K."/>
            <person name="Suzuki Y."/>
            <person name="Ishii Y."/>
            <person name="Asakawa S."/>
            <person name="Takano H."/>
            <person name="Ohta N."/>
            <person name="Kuroiwa H."/>
            <person name="Tanaka K."/>
            <person name="Shimizu N."/>
            <person name="Sugano S."/>
            <person name="Sato N."/>
            <person name="Nozaki H."/>
            <person name="Ogasawara N."/>
            <person name="Kohara Y."/>
            <person name="Kuroiwa T."/>
        </authorList>
    </citation>
    <scope>NUCLEOTIDE SEQUENCE [LARGE SCALE GENOMIC DNA]</scope>
    <source>
        <strain evidence="1 2">10D</strain>
    </source>
</reference>
<accession>M1UTG8</accession>
<reference evidence="1 2" key="2">
    <citation type="journal article" date="2007" name="BMC Biol.">
        <title>A 100%-complete sequence reveals unusually simple genomic features in the hot-spring red alga Cyanidioschyzon merolae.</title>
        <authorList>
            <person name="Nozaki H."/>
            <person name="Takano H."/>
            <person name="Misumi O."/>
            <person name="Terasawa K."/>
            <person name="Matsuzaki M."/>
            <person name="Maruyama S."/>
            <person name="Nishida K."/>
            <person name="Yagisawa F."/>
            <person name="Yoshida Y."/>
            <person name="Fujiwara T."/>
            <person name="Takio S."/>
            <person name="Tamura K."/>
            <person name="Chung S.J."/>
            <person name="Nakamura S."/>
            <person name="Kuroiwa H."/>
            <person name="Tanaka K."/>
            <person name="Sato N."/>
            <person name="Kuroiwa T."/>
        </authorList>
    </citation>
    <scope>NUCLEOTIDE SEQUENCE [LARGE SCALE GENOMIC DNA]</scope>
    <source>
        <strain evidence="1 2">10D</strain>
    </source>
</reference>
<protein>
    <submittedName>
        <fullName evidence="1">Uncharacterized protein</fullName>
    </submittedName>
</protein>
<dbReference type="AlphaFoldDB" id="M1UTG8"/>
<evidence type="ECO:0000313" key="1">
    <source>
        <dbReference type="EMBL" id="BAM81091.1"/>
    </source>
</evidence>
<name>M1UTG8_CYAM1</name>
<evidence type="ECO:0000313" key="2">
    <source>
        <dbReference type="Proteomes" id="UP000007014"/>
    </source>
</evidence>
<dbReference type="RefSeq" id="XP_005537127.1">
    <property type="nucleotide sequence ID" value="XM_005537070.1"/>
</dbReference>
<proteinExistence type="predicted"/>
<dbReference type="HOGENOM" id="CLU_2041386_0_0_1"/>
<dbReference type="OrthoDB" id="10398782at2759"/>
<organism evidence="1 2">
    <name type="scientific">Cyanidioschyzon merolae (strain NIES-3377 / 10D)</name>
    <name type="common">Unicellular red alga</name>
    <dbReference type="NCBI Taxonomy" id="280699"/>
    <lineage>
        <taxon>Eukaryota</taxon>
        <taxon>Rhodophyta</taxon>
        <taxon>Bangiophyceae</taxon>
        <taxon>Cyanidiales</taxon>
        <taxon>Cyanidiaceae</taxon>
        <taxon>Cyanidioschyzon</taxon>
    </lineage>
</organism>
<sequence>MSVDQSTAEPGEKANLEEWAASRVEELRKVVASGQAAGVFTAAEVLPALDVDRAVRELERVHARTLRLEQAKHAVRAQRESLALLKAEFALEDIRRTVENLHGKSERLQRCYHFIEQGWHN</sequence>